<dbReference type="AlphaFoldDB" id="A0A2X0SB86"/>
<gene>
    <name evidence="8" type="primary">acsA</name>
    <name evidence="8" type="ORF">NITFAB_0290</name>
</gene>
<evidence type="ECO:0000256" key="1">
    <source>
        <dbReference type="ARBA" id="ARBA00013275"/>
    </source>
</evidence>
<dbReference type="InterPro" id="IPR025110">
    <property type="entry name" value="AMP-bd_C"/>
</dbReference>
<dbReference type="Pfam" id="PF00501">
    <property type="entry name" value="AMP-binding"/>
    <property type="match status" value="1"/>
</dbReference>
<keyword evidence="5" id="KW-0007">Acetylation</keyword>
<evidence type="ECO:0000256" key="2">
    <source>
        <dbReference type="ARBA" id="ARBA00022598"/>
    </source>
</evidence>
<dbReference type="EC" id="6.2.1.1" evidence="1"/>
<feature type="domain" description="AMP-dependent synthetase/ligase" evidence="6">
    <location>
        <begin position="63"/>
        <end position="441"/>
    </location>
</feature>
<evidence type="ECO:0000256" key="5">
    <source>
        <dbReference type="ARBA" id="ARBA00022990"/>
    </source>
</evidence>
<protein>
    <recommendedName>
        <fullName evidence="1">acetate--CoA ligase</fullName>
        <ecNumber evidence="1">6.2.1.1</ecNumber>
    </recommendedName>
</protein>
<dbReference type="InterPro" id="IPR045851">
    <property type="entry name" value="AMP-bd_C_sf"/>
</dbReference>
<evidence type="ECO:0000259" key="6">
    <source>
        <dbReference type="Pfam" id="PF00501"/>
    </source>
</evidence>
<feature type="domain" description="AMP-binding enzyme C-terminal" evidence="7">
    <location>
        <begin position="491"/>
        <end position="569"/>
    </location>
</feature>
<dbReference type="Gene3D" id="3.40.50.12780">
    <property type="entry name" value="N-terminal domain of ligase-like"/>
    <property type="match status" value="1"/>
</dbReference>
<evidence type="ECO:0000256" key="3">
    <source>
        <dbReference type="ARBA" id="ARBA00022741"/>
    </source>
</evidence>
<keyword evidence="2 8" id="KW-0436">Ligase</keyword>
<dbReference type="GO" id="GO:0003987">
    <property type="term" value="F:acetate-CoA ligase activity"/>
    <property type="evidence" value="ECO:0007669"/>
    <property type="project" value="UniProtKB-EC"/>
</dbReference>
<dbReference type="Pfam" id="PF13193">
    <property type="entry name" value="AMP-binding_C"/>
    <property type="match status" value="1"/>
</dbReference>
<dbReference type="Gene3D" id="3.30.300.30">
    <property type="match status" value="1"/>
</dbReference>
<evidence type="ECO:0000313" key="8">
    <source>
        <dbReference type="EMBL" id="SPS04701.1"/>
    </source>
</evidence>
<dbReference type="PANTHER" id="PTHR24095">
    <property type="entry name" value="ACETYL-COENZYME A SYNTHETASE"/>
    <property type="match status" value="1"/>
</dbReference>
<evidence type="ECO:0000256" key="4">
    <source>
        <dbReference type="ARBA" id="ARBA00022840"/>
    </source>
</evidence>
<dbReference type="PROSITE" id="PS00455">
    <property type="entry name" value="AMP_BINDING"/>
    <property type="match status" value="1"/>
</dbReference>
<dbReference type="GO" id="GO:0005829">
    <property type="term" value="C:cytosol"/>
    <property type="evidence" value="ECO:0007669"/>
    <property type="project" value="TreeGrafter"/>
</dbReference>
<keyword evidence="3" id="KW-0547">Nucleotide-binding</keyword>
<reference evidence="8" key="1">
    <citation type="submission" date="2018-05" db="EMBL/GenBank/DDBJ databases">
        <authorList>
            <person name="Lanie J.A."/>
            <person name="Ng W.-L."/>
            <person name="Kazmierczak K.M."/>
            <person name="Andrzejewski T.M."/>
            <person name="Davidsen T.M."/>
            <person name="Wayne K.J."/>
            <person name="Tettelin H."/>
            <person name="Glass J.I."/>
            <person name="Rusch D."/>
            <person name="Podicherti R."/>
            <person name="Tsui H.-C.T."/>
            <person name="Winkler M.E."/>
        </authorList>
    </citation>
    <scope>NUCLEOTIDE SEQUENCE</scope>
    <source>
        <strain evidence="8">KNB</strain>
    </source>
</reference>
<keyword evidence="4" id="KW-0067">ATP-binding</keyword>
<dbReference type="SUPFAM" id="SSF56801">
    <property type="entry name" value="Acetyl-CoA synthetase-like"/>
    <property type="match status" value="1"/>
</dbReference>
<dbReference type="NCBIfam" id="NF003313">
    <property type="entry name" value="PRK04319.1"/>
    <property type="match status" value="1"/>
</dbReference>
<dbReference type="InterPro" id="IPR042099">
    <property type="entry name" value="ANL_N_sf"/>
</dbReference>
<dbReference type="PANTHER" id="PTHR24095:SF14">
    <property type="entry name" value="ACETYL-COENZYME A SYNTHETASE 1"/>
    <property type="match status" value="1"/>
</dbReference>
<name>A0A2X0SB86_9PROT</name>
<dbReference type="InterPro" id="IPR000873">
    <property type="entry name" value="AMP-dep_synth/lig_dom"/>
</dbReference>
<sequence length="594" mass="64683">MENLHGMKNHIISKEPLNSSLPPVMADYAQMRAGFSWEMAARNMAGLPGGKGINIAFEAVDRHAQGSLSKKIALRWLGKSGETRDLSFRDLAEQTSRFANVLAGLGVQPGERVFVLAGRIPELYIAVLGALKQRCVASPLFSAFGPEPIHTRIALGGGSVLVTTANLYRKKVADIRMRLPHLRHVLLVHDDADPMDIPGTLDLASLMRAASPAFVIGPTSGEDPALLHFTSGTTGKPKGAVHVHGAVIAHDFTGKVALDFHSDDVFWCTADPGWVTGTSYGIISPLTNGISSVVDEGDFDAERWYRILSEQDISVWYTAPTAVRMMMKGGTGQVRQHAFPKLRFIASVGEPLNPQAVWWGMEAFGLPIHDNWWQTETGGIMIANYAAMDIKPGSMGKPLPGIEAAIVKHCGANAIEVVTKPGIEGELALKRGWPSMFRGYLNEDERYRNCFSGEWYLTGDLARCDEDGYFWFVGRADDVIKSSGHLIGPFEVESALMEHTAVAEAAVIGKPDPVQLETVKAFVALNLGYVANETLRRELLGFARKRLGAAVAPKEIEFMDNLPKTRSGKIMRRLLKSRELGLPEGDTSTLEGSA</sequence>
<accession>A0A2X0SB86</accession>
<proteinExistence type="predicted"/>
<dbReference type="EMBL" id="LS423452">
    <property type="protein sequence ID" value="SPS04701.1"/>
    <property type="molecule type" value="Genomic_DNA"/>
</dbReference>
<evidence type="ECO:0000259" key="7">
    <source>
        <dbReference type="Pfam" id="PF13193"/>
    </source>
</evidence>
<dbReference type="InterPro" id="IPR020845">
    <property type="entry name" value="AMP-binding_CS"/>
</dbReference>
<dbReference type="GO" id="GO:0006085">
    <property type="term" value="P:acetyl-CoA biosynthetic process"/>
    <property type="evidence" value="ECO:0007669"/>
    <property type="project" value="TreeGrafter"/>
</dbReference>
<organism evidence="8">
    <name type="scientific">Candidatus Nitrotoga fabula</name>
    <dbReference type="NCBI Taxonomy" id="2182327"/>
    <lineage>
        <taxon>Bacteria</taxon>
        <taxon>Pseudomonadati</taxon>
        <taxon>Pseudomonadota</taxon>
        <taxon>Betaproteobacteria</taxon>
        <taxon>Nitrosomonadales</taxon>
        <taxon>Gallionellaceae</taxon>
        <taxon>Candidatus Nitrotoga</taxon>
    </lineage>
</organism>
<dbReference type="GO" id="GO:0005524">
    <property type="term" value="F:ATP binding"/>
    <property type="evidence" value="ECO:0007669"/>
    <property type="project" value="UniProtKB-KW"/>
</dbReference>